<accession>A0A5M6DPL5</accession>
<keyword evidence="3" id="KW-1185">Reference proteome</keyword>
<sequence length="1456" mass="164484">MTYTIRQITKENPQAAFVSDVALAWYPAHSNNTRLAGSYSWTRQKIGEELPSLDALNTLRFGFESDEIAKLGNRHLWEAIYGHGKSHLALALANFFGKPAGSPEVNAVLEAIKHAKGDYIGLKNFKEERQPYLVLTLFGNDTITIAQGVVRGLEKAFKANPITRDEDLGLWFKPAEEGLEALSAKQADVEKATAFLQTLTPPLTLQDLRDDLISRRGQYREQLSQMVHHVTGFPPAFGDMLGPKQVIESVVERYCGEGKPFAGLLILFDEFGRFIQDYANEYDLLSKNQPLQNLLEAVAGLQSRAAIVAFTQAKPEGIAKRAMGAGSARLDEVNRELTRFPDPQRKVLVSPLEAVLGDFLQQEQEHLSAILDSNPSAEAELDAAVDMTKLLFRARYASWTPQQVQKQLGYECYPLHPLTTALLCTLGIRETVSARPSLGFVQEAYRRFADYPALTTNGTLQFIPATQLVAYFKESLAKNDEDWNRYQNALRLAGAALPQLKMPESTHLKDDVLAAMFVRETANLAIGTGLTDHEGIISALCGHSRTEVEQALRELAADGRIQYDPAGKKYLFWSLGQDGMKASRTLALETDQLVLDSVDFANALLKQLHTLNYSEEVALGNAIDWAAPVYIIPCVLWSRAYLRQLIRRYQLNTEGTWLDTSVRRGYVIRPVGNIDEEVAWLRTHAQADFDAVIQDLDPAYPPPAVLVLPQQPHNGLLRALAQQQVLDGWGAQTRADLGEKAIEQIQAQTAEQRKLEIEKLRSEERRIIDYKVPSVYAPTVNAIFSTNPTPSLSAILKACYGPAYGWRAPYLDDLSTGTNYRRGVWTACDFLRRDKFNDWDENTRSSAGAPARKVYDKVLRDTPNTWGVVDAGLRVVDPRLDVVQRGWQVLEGAVPVGTNPDERVSLRAPLLKLLNAPYGYDYYALGLLFCAWAGRHRRTLHFYHGVTRQRLSGEEWFTTETNFERVISTLLGPLDLHAAREDQGAVKVHIEQILREWQDHKNLEYSEAETRLAELQDYANNEGSDPELREQTIETVSQLTAAIQNIRDYHSQLNRITEELPALTNAHPDTIQTLVKHLTYVRSGPPQVSVQSFNSGHSGQVEAQLLNKLRTLTIQICNIYTSPLQINTLNKCKESEIKLFSTKSYLNSLTDEIGIFRVEEAMLTIQKERDRLKGEELDSDFLARLKEVEKLKNLGELRAALEEITSRNVHSEKGSAAKQSTLETIQCRIKELEENLTSYYIKASDLPEREGKSIKVLAKEISTLTSTLQRQHDNYLNTEPEATKYSQALKWCEIWGKIMDDITDLSDDTPENNSELQKLLKKYEKLRLIEGSTENQKSFVLEARQAVEDKFKEHVQVAIDTLNDLITRNEQKDESEPPAKIYKELQTAMDSAFHFLPKEEIKRRERLEKALQKRLDADQVEDIAFRFSQIKDVEQRKSCVARLRQLLEQETYVTAD</sequence>
<dbReference type="Proteomes" id="UP000323426">
    <property type="component" value="Unassembled WGS sequence"/>
</dbReference>
<evidence type="ECO:0000256" key="1">
    <source>
        <dbReference type="SAM" id="Coils"/>
    </source>
</evidence>
<evidence type="ECO:0000313" key="2">
    <source>
        <dbReference type="EMBL" id="KAA5548346.1"/>
    </source>
</evidence>
<keyword evidence="1" id="KW-0175">Coiled coil</keyword>
<feature type="coiled-coil region" evidence="1">
    <location>
        <begin position="1215"/>
        <end position="1242"/>
    </location>
</feature>
<dbReference type="EMBL" id="VWSF01000003">
    <property type="protein sequence ID" value="KAA5548346.1"/>
    <property type="molecule type" value="Genomic_DNA"/>
</dbReference>
<proteinExistence type="predicted"/>
<evidence type="ECO:0000313" key="3">
    <source>
        <dbReference type="Proteomes" id="UP000323426"/>
    </source>
</evidence>
<organism evidence="2 3">
    <name type="scientific">Adhaeribacter rhizoryzae</name>
    <dbReference type="NCBI Taxonomy" id="2607907"/>
    <lineage>
        <taxon>Bacteria</taxon>
        <taxon>Pseudomonadati</taxon>
        <taxon>Bacteroidota</taxon>
        <taxon>Cytophagia</taxon>
        <taxon>Cytophagales</taxon>
        <taxon>Hymenobacteraceae</taxon>
        <taxon>Adhaeribacter</taxon>
    </lineage>
</organism>
<protein>
    <submittedName>
        <fullName evidence="2">Uncharacterized protein</fullName>
    </submittedName>
</protein>
<gene>
    <name evidence="2" type="ORF">F0145_06370</name>
</gene>
<reference evidence="2 3" key="1">
    <citation type="submission" date="2019-09" db="EMBL/GenBank/DDBJ databases">
        <title>Genome sequence and assembly of Adhaeribacter sp.</title>
        <authorList>
            <person name="Chhetri G."/>
        </authorList>
    </citation>
    <scope>NUCLEOTIDE SEQUENCE [LARGE SCALE GENOMIC DNA]</scope>
    <source>
        <strain evidence="2 3">DK36</strain>
    </source>
</reference>
<name>A0A5M6DPL5_9BACT</name>
<comment type="caution">
    <text evidence="2">The sequence shown here is derived from an EMBL/GenBank/DDBJ whole genome shotgun (WGS) entry which is preliminary data.</text>
</comment>
<dbReference type="RefSeq" id="WP_150087478.1">
    <property type="nucleotide sequence ID" value="NZ_VWSF01000003.1"/>
</dbReference>